<dbReference type="PANTHER" id="PTHR36846">
    <property type="entry name" value="PROTEIN VIAA"/>
    <property type="match status" value="1"/>
</dbReference>
<name>A0A1G9PFI4_9BACT</name>
<dbReference type="InterPro" id="IPR002035">
    <property type="entry name" value="VWF_A"/>
</dbReference>
<dbReference type="EMBL" id="FNFO01000009">
    <property type="protein sequence ID" value="SDL97251.1"/>
    <property type="molecule type" value="Genomic_DNA"/>
</dbReference>
<dbReference type="Pfam" id="PF05762">
    <property type="entry name" value="VWA_CoxE"/>
    <property type="match status" value="1"/>
</dbReference>
<dbReference type="AlphaFoldDB" id="A0A1G9PFI4"/>
<keyword evidence="4" id="KW-1185">Reference proteome</keyword>
<dbReference type="InterPro" id="IPR036465">
    <property type="entry name" value="vWFA_dom_sf"/>
</dbReference>
<dbReference type="OrthoDB" id="387240at2"/>
<organism evidence="3 4">
    <name type="scientific">Catalinimonas alkaloidigena</name>
    <dbReference type="NCBI Taxonomy" id="1075417"/>
    <lineage>
        <taxon>Bacteria</taxon>
        <taxon>Pseudomonadati</taxon>
        <taxon>Bacteroidota</taxon>
        <taxon>Cytophagia</taxon>
        <taxon>Cytophagales</taxon>
        <taxon>Catalimonadaceae</taxon>
        <taxon>Catalinimonas</taxon>
    </lineage>
</organism>
<feature type="domain" description="VWFA" evidence="2">
    <location>
        <begin position="375"/>
        <end position="538"/>
    </location>
</feature>
<dbReference type="Gene3D" id="3.40.50.410">
    <property type="entry name" value="von Willebrand factor, type A domain"/>
    <property type="match status" value="1"/>
</dbReference>
<reference evidence="3 4" key="1">
    <citation type="submission" date="2016-10" db="EMBL/GenBank/DDBJ databases">
        <authorList>
            <person name="de Groot N.N."/>
        </authorList>
    </citation>
    <scope>NUCLEOTIDE SEQUENCE [LARGE SCALE GENOMIC DNA]</scope>
    <source>
        <strain evidence="3 4">DSM 25186</strain>
    </source>
</reference>
<dbReference type="Proteomes" id="UP000198510">
    <property type="component" value="Unassembled WGS sequence"/>
</dbReference>
<dbReference type="RefSeq" id="WP_089685716.1">
    <property type="nucleotide sequence ID" value="NZ_FNFO01000009.1"/>
</dbReference>
<evidence type="ECO:0000256" key="1">
    <source>
        <dbReference type="SAM" id="Coils"/>
    </source>
</evidence>
<feature type="coiled-coil region" evidence="1">
    <location>
        <begin position="193"/>
        <end position="220"/>
    </location>
</feature>
<dbReference type="SMART" id="SM00327">
    <property type="entry name" value="VWA"/>
    <property type="match status" value="1"/>
</dbReference>
<gene>
    <name evidence="3" type="ORF">SAMN05421823_109172</name>
</gene>
<dbReference type="InterPro" id="IPR008912">
    <property type="entry name" value="Uncharacterised_CoxE"/>
</dbReference>
<dbReference type="PANTHER" id="PTHR36846:SF1">
    <property type="entry name" value="PROTEIN VIAA"/>
    <property type="match status" value="1"/>
</dbReference>
<protein>
    <submittedName>
        <fullName evidence="3">Uncharacterized protein, contains a von Willebrand factor type A (VWA) domain</fullName>
    </submittedName>
</protein>
<proteinExistence type="predicted"/>
<accession>A0A1G9PFI4</accession>
<evidence type="ECO:0000313" key="4">
    <source>
        <dbReference type="Proteomes" id="UP000198510"/>
    </source>
</evidence>
<keyword evidence="1" id="KW-0175">Coiled coil</keyword>
<evidence type="ECO:0000259" key="2">
    <source>
        <dbReference type="SMART" id="SM00327"/>
    </source>
</evidence>
<dbReference type="STRING" id="1075417.SAMN05421823_109172"/>
<sequence>MKEDDFKQFIEFGALLDKGTRRYLVRYLLHRFNHPGGELEALAAPSAEFDLLKETLDRVFSHETTLQVLGQHDALATQVVQDTLQWMRKTHQRVKTENPYQEEFRRLGSWQERPLRIFAETWYHLTQFLKENYTREELDVLFYQERFDDTFRDRKAFLQRLDAAYREHGMDWQHPIERIIQDLLTQWEALLIARSLRYEMERMEEEREEFSQLLYQKVEEFQKLLDLIAPFTLDVGRFWDLDKGLWKKHTFNVLERYAEILQNEHGIRQLAQLLGRWRDAETELDEQLYARAISKSEWKTVPGLRGEISGVHESDDLPNVLPTEAALLGTPVTETLFFKKYLEKRLLTFQYQGEQAVKGRDMLYEQQAQQKAQERGPFIICIDTSGSMEGTPEHIAKVLCFAVLKMAARERRHAYLISFSVGLHTINLMELETSMDKIVDFLNRRFDGGTDISPAMHEALRMLDDKDYEDADVLMVSDFVMYDIREDIVRQMHKKQKTGTRFHSLTLAGAKTNPEIVDLFDNYWVYDPDNREVVRQLASDLRSISRVS</sequence>
<dbReference type="SUPFAM" id="SSF53300">
    <property type="entry name" value="vWA-like"/>
    <property type="match status" value="1"/>
</dbReference>
<dbReference type="GO" id="GO:0005829">
    <property type="term" value="C:cytosol"/>
    <property type="evidence" value="ECO:0007669"/>
    <property type="project" value="TreeGrafter"/>
</dbReference>
<evidence type="ECO:0000313" key="3">
    <source>
        <dbReference type="EMBL" id="SDL97251.1"/>
    </source>
</evidence>